<accession>A0ABQ7TFG2</accession>
<feature type="domain" description="SUN" evidence="8">
    <location>
        <begin position="153"/>
        <end position="335"/>
    </location>
</feature>
<name>A0ABQ7TFG2_PHRPL</name>
<dbReference type="Proteomes" id="UP000826234">
    <property type="component" value="Unassembled WGS sequence"/>
</dbReference>
<protein>
    <recommendedName>
        <fullName evidence="8">SUN domain-containing protein</fullName>
    </recommendedName>
</protein>
<comment type="caution">
    <text evidence="9">The sequence shown here is derived from an EMBL/GenBank/DDBJ whole genome shotgun (WGS) entry which is preliminary data.</text>
</comment>
<evidence type="ECO:0000313" key="10">
    <source>
        <dbReference type="Proteomes" id="UP000826234"/>
    </source>
</evidence>
<feature type="coiled-coil region" evidence="5">
    <location>
        <begin position="144"/>
        <end position="171"/>
    </location>
</feature>
<proteinExistence type="predicted"/>
<comment type="subcellular location">
    <subcellularLocation>
        <location evidence="1">Nucleus inner membrane</location>
    </subcellularLocation>
</comment>
<evidence type="ECO:0000256" key="3">
    <source>
        <dbReference type="ARBA" id="ARBA00022989"/>
    </source>
</evidence>
<organism evidence="9 10">
    <name type="scientific">Phrynosoma platyrhinos</name>
    <name type="common">Desert horned lizard</name>
    <dbReference type="NCBI Taxonomy" id="52577"/>
    <lineage>
        <taxon>Eukaryota</taxon>
        <taxon>Metazoa</taxon>
        <taxon>Chordata</taxon>
        <taxon>Craniata</taxon>
        <taxon>Vertebrata</taxon>
        <taxon>Euteleostomi</taxon>
        <taxon>Lepidosauria</taxon>
        <taxon>Squamata</taxon>
        <taxon>Bifurcata</taxon>
        <taxon>Unidentata</taxon>
        <taxon>Episquamata</taxon>
        <taxon>Toxicofera</taxon>
        <taxon>Iguania</taxon>
        <taxon>Phrynosomatidae</taxon>
        <taxon>Phrynosomatinae</taxon>
        <taxon>Phrynosoma</taxon>
    </lineage>
</organism>
<sequence length="346" mass="38797">MNGRRSVRRSPGQQAQVVEDTSDSCNNNPSGSSGSSGIPEKRWHLRNSKSSMSSSSQPTVDDGEENGETICSFPGLMLLVIFCIPKYILQTCISIKDKLTMKNLIITVLITCGAIFYFCQYLKSRDVFASKELAQLYEAELKSLWKSQKALEEQVQEIQHLKNQTEHLRAEISSINKGILNSVKQILSESDIPGENKDPDVYPGNCWAFHGSQGQVVIKLPEKIQPTAVTVQHISRTVAPLKEVTSAMKDFSVYGIDNETDEETLLGTFMYDIEKETIQTFQLQASVSFGLFPPLSPFQNEAAKPFLYIKFKVQSNWGNIKFTCIYRVRVHGKMAEYLVSSEEVQG</sequence>
<dbReference type="EMBL" id="JAIPUX010000439">
    <property type="protein sequence ID" value="KAH0628368.1"/>
    <property type="molecule type" value="Genomic_DNA"/>
</dbReference>
<dbReference type="PROSITE" id="PS51469">
    <property type="entry name" value="SUN"/>
    <property type="match status" value="1"/>
</dbReference>
<keyword evidence="4 7" id="KW-0472">Membrane</keyword>
<dbReference type="Pfam" id="PF07738">
    <property type="entry name" value="Sad1_UNC"/>
    <property type="match status" value="1"/>
</dbReference>
<evidence type="ECO:0000256" key="5">
    <source>
        <dbReference type="SAM" id="Coils"/>
    </source>
</evidence>
<evidence type="ECO:0000313" key="9">
    <source>
        <dbReference type="EMBL" id="KAH0628368.1"/>
    </source>
</evidence>
<evidence type="ECO:0000256" key="6">
    <source>
        <dbReference type="SAM" id="MobiDB-lite"/>
    </source>
</evidence>
<keyword evidence="2 7" id="KW-0812">Transmembrane</keyword>
<dbReference type="InterPro" id="IPR045119">
    <property type="entry name" value="SUN1-5"/>
</dbReference>
<feature type="region of interest" description="Disordered" evidence="6">
    <location>
        <begin position="1"/>
        <end position="41"/>
    </location>
</feature>
<gene>
    <name evidence="9" type="ORF">JD844_009438</name>
</gene>
<reference evidence="9 10" key="1">
    <citation type="journal article" date="2022" name="Gigascience">
        <title>A chromosome-level genome assembly and annotation of the desert horned lizard, Phrynosoma platyrhinos, provides insight into chromosomal rearrangements among reptiles.</title>
        <authorList>
            <person name="Koochekian N."/>
            <person name="Ascanio A."/>
            <person name="Farleigh K."/>
            <person name="Card D.C."/>
            <person name="Schield D.R."/>
            <person name="Castoe T.A."/>
            <person name="Jezkova T."/>
        </authorList>
    </citation>
    <scope>NUCLEOTIDE SEQUENCE [LARGE SCALE GENOMIC DNA]</scope>
    <source>
        <strain evidence="9">NK-2021</strain>
    </source>
</reference>
<feature type="compositionally biased region" description="Low complexity" evidence="6">
    <location>
        <begin position="23"/>
        <end position="37"/>
    </location>
</feature>
<keyword evidence="3 7" id="KW-1133">Transmembrane helix</keyword>
<keyword evidence="5" id="KW-0175">Coiled coil</keyword>
<evidence type="ECO:0000259" key="8">
    <source>
        <dbReference type="PROSITE" id="PS51469"/>
    </source>
</evidence>
<evidence type="ECO:0000256" key="4">
    <source>
        <dbReference type="ARBA" id="ARBA00023136"/>
    </source>
</evidence>
<evidence type="ECO:0000256" key="2">
    <source>
        <dbReference type="ARBA" id="ARBA00022692"/>
    </source>
</evidence>
<evidence type="ECO:0000256" key="1">
    <source>
        <dbReference type="ARBA" id="ARBA00004540"/>
    </source>
</evidence>
<feature type="transmembrane region" description="Helical" evidence="7">
    <location>
        <begin position="104"/>
        <end position="123"/>
    </location>
</feature>
<dbReference type="Gene3D" id="2.60.120.260">
    <property type="entry name" value="Galactose-binding domain-like"/>
    <property type="match status" value="1"/>
</dbReference>
<keyword evidence="10" id="KW-1185">Reference proteome</keyword>
<dbReference type="InterPro" id="IPR012919">
    <property type="entry name" value="SUN_dom"/>
</dbReference>
<dbReference type="PANTHER" id="PTHR12911:SF24">
    <property type="entry name" value="SUN DOMAIN-CONTAINING PROTEIN 3"/>
    <property type="match status" value="1"/>
</dbReference>
<evidence type="ECO:0000256" key="7">
    <source>
        <dbReference type="SAM" id="Phobius"/>
    </source>
</evidence>
<dbReference type="PANTHER" id="PTHR12911">
    <property type="entry name" value="SAD1/UNC-84-LIKE PROTEIN-RELATED"/>
    <property type="match status" value="1"/>
</dbReference>